<dbReference type="EMBL" id="JPOX01000022">
    <property type="protein sequence ID" value="KFX45591.1"/>
    <property type="molecule type" value="Genomic_DNA"/>
</dbReference>
<proteinExistence type="predicted"/>
<evidence type="ECO:0000313" key="2">
    <source>
        <dbReference type="EMBL" id="KFX45591.1"/>
    </source>
</evidence>
<dbReference type="AlphaFoldDB" id="A0A093VFW6"/>
<name>A0A093VFW6_TALMA</name>
<organism evidence="2">
    <name type="scientific">Talaromyces marneffei PM1</name>
    <dbReference type="NCBI Taxonomy" id="1077442"/>
    <lineage>
        <taxon>Eukaryota</taxon>
        <taxon>Fungi</taxon>
        <taxon>Dikarya</taxon>
        <taxon>Ascomycota</taxon>
        <taxon>Pezizomycotina</taxon>
        <taxon>Eurotiomycetes</taxon>
        <taxon>Eurotiomycetidae</taxon>
        <taxon>Eurotiales</taxon>
        <taxon>Trichocomaceae</taxon>
        <taxon>Talaromyces</taxon>
        <taxon>Talaromyces sect. Talaromyces</taxon>
    </lineage>
</organism>
<evidence type="ECO:0000256" key="1">
    <source>
        <dbReference type="SAM" id="MobiDB-lite"/>
    </source>
</evidence>
<feature type="region of interest" description="Disordered" evidence="1">
    <location>
        <begin position="1"/>
        <end position="24"/>
    </location>
</feature>
<gene>
    <name evidence="2" type="ORF">GQ26_0220180</name>
</gene>
<protein>
    <submittedName>
        <fullName evidence="2">Uncharacterized protein</fullName>
    </submittedName>
</protein>
<comment type="caution">
    <text evidence="2">The sequence shown here is derived from an EMBL/GenBank/DDBJ whole genome shotgun (WGS) entry which is preliminary data.</text>
</comment>
<reference evidence="2" key="1">
    <citation type="journal article" date="2014" name="PLoS Genet.">
        <title>Signature Gene Expression Reveals Novel Clues to the Molecular Mechanisms of Dimorphic Transition in Penicillium marneffei.</title>
        <authorList>
            <person name="Yang E."/>
            <person name="Wang G."/>
            <person name="Cai J."/>
            <person name="Woo P.C."/>
            <person name="Lau S.K."/>
            <person name="Yuen K.-Y."/>
            <person name="Chow W.-N."/>
            <person name="Lin X."/>
        </authorList>
    </citation>
    <scope>NUCLEOTIDE SEQUENCE [LARGE SCALE GENOMIC DNA]</scope>
    <source>
        <strain evidence="2">PM1</strain>
    </source>
</reference>
<accession>A0A093VFW6</accession>
<sequence length="24" mass="2570">MAPKFNPLETVKAPASPTNQCVIL</sequence>
<dbReference type="HOGENOM" id="CLU_3421422_0_0_1"/>